<dbReference type="Proteomes" id="UP000236755">
    <property type="component" value="Unassembled WGS sequence"/>
</dbReference>
<keyword evidence="1" id="KW-0812">Transmembrane</keyword>
<evidence type="ECO:0000256" key="1">
    <source>
        <dbReference type="SAM" id="Phobius"/>
    </source>
</evidence>
<sequence>MDREVTAHPDDRGQSEVVGEILAVAMVVIVVTTAGAYLLSDAASPDEETLAEIRLDVDEERVALTHLGGESVATTDIDLVVYINGTQEGITWASGTVDGDGDARFDPGERWVYNRTVASDATVRVTLADTETGTLLLDRTASPSDRR</sequence>
<evidence type="ECO:0000259" key="2">
    <source>
        <dbReference type="Pfam" id="PF07790"/>
    </source>
</evidence>
<dbReference type="AlphaFoldDB" id="A0A1H3YE90"/>
<evidence type="ECO:0000313" key="3">
    <source>
        <dbReference type="EMBL" id="SEA09401.1"/>
    </source>
</evidence>
<organism evidence="3 4">
    <name type="scientific">Haloplanus vescus</name>
    <dbReference type="NCBI Taxonomy" id="555874"/>
    <lineage>
        <taxon>Archaea</taxon>
        <taxon>Methanobacteriati</taxon>
        <taxon>Methanobacteriota</taxon>
        <taxon>Stenosarchaea group</taxon>
        <taxon>Halobacteria</taxon>
        <taxon>Halobacteriales</taxon>
        <taxon>Haloferacaceae</taxon>
        <taxon>Haloplanus</taxon>
    </lineage>
</organism>
<reference evidence="3 4" key="1">
    <citation type="submission" date="2016-10" db="EMBL/GenBank/DDBJ databases">
        <authorList>
            <person name="de Groot N.N."/>
        </authorList>
    </citation>
    <scope>NUCLEOTIDE SEQUENCE [LARGE SCALE GENOMIC DNA]</scope>
    <source>
        <strain evidence="3 4">CGMCC 1.8712</strain>
    </source>
</reference>
<keyword evidence="1" id="KW-0472">Membrane</keyword>
<dbReference type="OrthoDB" id="8638at2157"/>
<gene>
    <name evidence="3" type="ORF">SAMN04488065_1801</name>
</gene>
<keyword evidence="3" id="KW-0969">Cilium</keyword>
<proteinExistence type="predicted"/>
<keyword evidence="1" id="KW-1133">Transmembrane helix</keyword>
<feature type="domain" description="Archaeal Type IV pilin N-terminal" evidence="2">
    <location>
        <begin position="15"/>
        <end position="85"/>
    </location>
</feature>
<keyword evidence="3" id="KW-0282">Flagellum</keyword>
<dbReference type="Pfam" id="PF07790">
    <property type="entry name" value="Pilin_N"/>
    <property type="match status" value="1"/>
</dbReference>
<name>A0A1H3YE90_9EURY</name>
<dbReference type="InterPro" id="IPR013373">
    <property type="entry name" value="Flagellin/pilin_N_arc"/>
</dbReference>
<dbReference type="EMBL" id="FNQT01000002">
    <property type="protein sequence ID" value="SEA09401.1"/>
    <property type="molecule type" value="Genomic_DNA"/>
</dbReference>
<dbReference type="NCBIfam" id="TIGR02537">
    <property type="entry name" value="arch_flag_Nterm"/>
    <property type="match status" value="1"/>
</dbReference>
<feature type="transmembrane region" description="Helical" evidence="1">
    <location>
        <begin position="21"/>
        <end position="39"/>
    </location>
</feature>
<dbReference type="RefSeq" id="WP_092634084.1">
    <property type="nucleotide sequence ID" value="NZ_FNQT01000002.1"/>
</dbReference>
<dbReference type="InterPro" id="IPR012859">
    <property type="entry name" value="Pilin_N_archaeal"/>
</dbReference>
<keyword evidence="4" id="KW-1185">Reference proteome</keyword>
<protein>
    <submittedName>
        <fullName evidence="3">Flagellin N-terminal-like domain-containing protein</fullName>
    </submittedName>
</protein>
<accession>A0A1H3YE90</accession>
<dbReference type="STRING" id="555874.SAMN04488065_1801"/>
<evidence type="ECO:0000313" key="4">
    <source>
        <dbReference type="Proteomes" id="UP000236755"/>
    </source>
</evidence>
<keyword evidence="3" id="KW-0966">Cell projection</keyword>